<organism evidence="1 2">
    <name type="scientific">Zarea fungicola</name>
    <dbReference type="NCBI Taxonomy" id="93591"/>
    <lineage>
        <taxon>Eukaryota</taxon>
        <taxon>Fungi</taxon>
        <taxon>Dikarya</taxon>
        <taxon>Ascomycota</taxon>
        <taxon>Pezizomycotina</taxon>
        <taxon>Sordariomycetes</taxon>
        <taxon>Hypocreomycetidae</taxon>
        <taxon>Hypocreales</taxon>
        <taxon>Cordycipitaceae</taxon>
        <taxon>Zarea</taxon>
    </lineage>
</organism>
<proteinExistence type="predicted"/>
<keyword evidence="2" id="KW-1185">Reference proteome</keyword>
<dbReference type="Proteomes" id="UP001143910">
    <property type="component" value="Unassembled WGS sequence"/>
</dbReference>
<dbReference type="EMBL" id="JANJQO010003442">
    <property type="protein sequence ID" value="KAJ2960058.1"/>
    <property type="molecule type" value="Genomic_DNA"/>
</dbReference>
<reference evidence="1" key="1">
    <citation type="submission" date="2022-08" db="EMBL/GenBank/DDBJ databases">
        <title>Genome Sequence of Lecanicillium fungicola.</title>
        <authorList>
            <person name="Buettner E."/>
        </authorList>
    </citation>
    <scope>NUCLEOTIDE SEQUENCE</scope>
    <source>
        <strain evidence="1">Babe33</strain>
    </source>
</reference>
<gene>
    <name evidence="1" type="ORF">NQ176_g11079</name>
</gene>
<protein>
    <submittedName>
        <fullName evidence="1">Uncharacterized protein</fullName>
    </submittedName>
</protein>
<evidence type="ECO:0000313" key="1">
    <source>
        <dbReference type="EMBL" id="KAJ2960058.1"/>
    </source>
</evidence>
<comment type="caution">
    <text evidence="1">The sequence shown here is derived from an EMBL/GenBank/DDBJ whole genome shotgun (WGS) entry which is preliminary data.</text>
</comment>
<accession>A0ACC1MEA4</accession>
<evidence type="ECO:0000313" key="2">
    <source>
        <dbReference type="Proteomes" id="UP001143910"/>
    </source>
</evidence>
<name>A0ACC1MEA4_9HYPO</name>
<sequence>MSVFEELEAIVRENYPQFDSVETALTTIGNVPSFSVAVLDNGNVMSKCYSSVGDTVDTLFQACSVSKAINALGVMKLIEKGPLRLDSTIGESLPEALDHW</sequence>